<evidence type="ECO:0000313" key="1">
    <source>
        <dbReference type="EnsemblPlants" id="TuG1812G0600000088.01.T01"/>
    </source>
</evidence>
<reference evidence="1" key="2">
    <citation type="submission" date="2018-03" db="EMBL/GenBank/DDBJ databases">
        <title>The Triticum urartu genome reveals the dynamic nature of wheat genome evolution.</title>
        <authorList>
            <person name="Ling H."/>
            <person name="Ma B."/>
            <person name="Shi X."/>
            <person name="Liu H."/>
            <person name="Dong L."/>
            <person name="Sun H."/>
            <person name="Cao Y."/>
            <person name="Gao Q."/>
            <person name="Zheng S."/>
            <person name="Li Y."/>
            <person name="Yu Y."/>
            <person name="Du H."/>
            <person name="Qi M."/>
            <person name="Li Y."/>
            <person name="Yu H."/>
            <person name="Cui Y."/>
            <person name="Wang N."/>
            <person name="Chen C."/>
            <person name="Wu H."/>
            <person name="Zhao Y."/>
            <person name="Zhang J."/>
            <person name="Li Y."/>
            <person name="Zhou W."/>
            <person name="Zhang B."/>
            <person name="Hu W."/>
            <person name="Eijk M."/>
            <person name="Tang J."/>
            <person name="Witsenboer H."/>
            <person name="Zhao S."/>
            <person name="Li Z."/>
            <person name="Zhang A."/>
            <person name="Wang D."/>
            <person name="Liang C."/>
        </authorList>
    </citation>
    <scope>NUCLEOTIDE SEQUENCE [LARGE SCALE GENOMIC DNA]</scope>
    <source>
        <strain evidence="1">cv. G1812</strain>
    </source>
</reference>
<dbReference type="Gramene" id="TuG1812G0600000088.01.T01">
    <property type="protein sequence ID" value="TuG1812G0600000088.01.T01"/>
    <property type="gene ID" value="TuG1812G0600000088.01"/>
</dbReference>
<reference evidence="1" key="3">
    <citation type="submission" date="2022-06" db="UniProtKB">
        <authorList>
            <consortium name="EnsemblPlants"/>
        </authorList>
    </citation>
    <scope>IDENTIFICATION</scope>
</reference>
<dbReference type="EnsemblPlants" id="TuG1812G0600000088.01.T01">
    <property type="protein sequence ID" value="TuG1812G0600000088.01.T01"/>
    <property type="gene ID" value="TuG1812G0600000088.01"/>
</dbReference>
<dbReference type="AlphaFoldDB" id="A0A8R7UPT4"/>
<organism evidence="1 2">
    <name type="scientific">Triticum urartu</name>
    <name type="common">Red wild einkorn</name>
    <name type="synonym">Crithodium urartu</name>
    <dbReference type="NCBI Taxonomy" id="4572"/>
    <lineage>
        <taxon>Eukaryota</taxon>
        <taxon>Viridiplantae</taxon>
        <taxon>Streptophyta</taxon>
        <taxon>Embryophyta</taxon>
        <taxon>Tracheophyta</taxon>
        <taxon>Spermatophyta</taxon>
        <taxon>Magnoliopsida</taxon>
        <taxon>Liliopsida</taxon>
        <taxon>Poales</taxon>
        <taxon>Poaceae</taxon>
        <taxon>BOP clade</taxon>
        <taxon>Pooideae</taxon>
        <taxon>Triticodae</taxon>
        <taxon>Triticeae</taxon>
        <taxon>Triticinae</taxon>
        <taxon>Triticum</taxon>
    </lineage>
</organism>
<sequence length="113" mass="13046">MHNPFSPIKFNEQTQFSYEENNSFRTPSGCTRAVHCWEQFGAPFCKHMLKHCCWSFGTWPRVPTSSSLQKLIFFLSMRGWRRQGFAFPLLLELAMQQEAAGQVTLSVAPFEHG</sequence>
<protein>
    <submittedName>
        <fullName evidence="1">Uncharacterized protein</fullName>
    </submittedName>
</protein>
<name>A0A8R7UPT4_TRIUA</name>
<proteinExistence type="predicted"/>
<keyword evidence="2" id="KW-1185">Reference proteome</keyword>
<accession>A0A8R7UPT4</accession>
<dbReference type="Proteomes" id="UP000015106">
    <property type="component" value="Chromosome 6"/>
</dbReference>
<evidence type="ECO:0000313" key="2">
    <source>
        <dbReference type="Proteomes" id="UP000015106"/>
    </source>
</evidence>
<reference evidence="2" key="1">
    <citation type="journal article" date="2013" name="Nature">
        <title>Draft genome of the wheat A-genome progenitor Triticum urartu.</title>
        <authorList>
            <person name="Ling H.Q."/>
            <person name="Zhao S."/>
            <person name="Liu D."/>
            <person name="Wang J."/>
            <person name="Sun H."/>
            <person name="Zhang C."/>
            <person name="Fan H."/>
            <person name="Li D."/>
            <person name="Dong L."/>
            <person name="Tao Y."/>
            <person name="Gao C."/>
            <person name="Wu H."/>
            <person name="Li Y."/>
            <person name="Cui Y."/>
            <person name="Guo X."/>
            <person name="Zheng S."/>
            <person name="Wang B."/>
            <person name="Yu K."/>
            <person name="Liang Q."/>
            <person name="Yang W."/>
            <person name="Lou X."/>
            <person name="Chen J."/>
            <person name="Feng M."/>
            <person name="Jian J."/>
            <person name="Zhang X."/>
            <person name="Luo G."/>
            <person name="Jiang Y."/>
            <person name="Liu J."/>
            <person name="Wang Z."/>
            <person name="Sha Y."/>
            <person name="Zhang B."/>
            <person name="Wu H."/>
            <person name="Tang D."/>
            <person name="Shen Q."/>
            <person name="Xue P."/>
            <person name="Zou S."/>
            <person name="Wang X."/>
            <person name="Liu X."/>
            <person name="Wang F."/>
            <person name="Yang Y."/>
            <person name="An X."/>
            <person name="Dong Z."/>
            <person name="Zhang K."/>
            <person name="Zhang X."/>
            <person name="Luo M.C."/>
            <person name="Dvorak J."/>
            <person name="Tong Y."/>
            <person name="Wang J."/>
            <person name="Yang H."/>
            <person name="Li Z."/>
            <person name="Wang D."/>
            <person name="Zhang A."/>
            <person name="Wang J."/>
        </authorList>
    </citation>
    <scope>NUCLEOTIDE SEQUENCE</scope>
    <source>
        <strain evidence="2">cv. G1812</strain>
    </source>
</reference>